<dbReference type="PANTHER" id="PTHR46439">
    <property type="entry name" value="CYSTEINE-RICH MOTOR NEURON 1 PROTEIN"/>
    <property type="match status" value="1"/>
</dbReference>
<accession>A0A8C1YW26</accession>
<sequence>AGSSLARRTSHVSEHSSLIVVMFPNFWSVLYIETVQTNMMFCCVVSPRCVHNGKEFAEGEVYRMDPCWLCQCRGGVSFCSKAECTEIDCLNFYVPEGECCPICILNKCCSFELSLYVEGETWRLDECSSCTCRQGRVLCDSESCPPLLCHTPVRNVLEPPRAVNSSHQESCVSSAGEILRSGDSWKPNACSSCVCRDGKIRCFSQQCPLADCRVPVLRKGQCCPFCLGIPALEYCSCGIGGSMALKPGEHSCDIGSLTCFLFNMFQCEERTSKSLHGEKAGHCCPPCFISRSLFFSIRIELNDDVDHVVCLQR</sequence>
<evidence type="ECO:0000259" key="1">
    <source>
        <dbReference type="PROSITE" id="PS50184"/>
    </source>
</evidence>
<name>A0A8C1YW26_CYPCA</name>
<proteinExistence type="predicted"/>
<dbReference type="SMART" id="SM00215">
    <property type="entry name" value="VWC_out"/>
    <property type="match status" value="2"/>
</dbReference>
<dbReference type="GO" id="GO:0005886">
    <property type="term" value="C:plasma membrane"/>
    <property type="evidence" value="ECO:0007669"/>
    <property type="project" value="TreeGrafter"/>
</dbReference>
<evidence type="ECO:0000313" key="3">
    <source>
        <dbReference type="Proteomes" id="UP000694700"/>
    </source>
</evidence>
<feature type="domain" description="VWFC" evidence="1">
    <location>
        <begin position="169"/>
        <end position="227"/>
    </location>
</feature>
<dbReference type="Ensembl" id="ENSCCRT00015035927.1">
    <property type="protein sequence ID" value="ENSCCRP00015034714.1"/>
    <property type="gene ID" value="ENSCCRG00015014477.1"/>
</dbReference>
<dbReference type="SUPFAM" id="SSF57603">
    <property type="entry name" value="FnI-like domain"/>
    <property type="match status" value="3"/>
</dbReference>
<dbReference type="Gene3D" id="6.20.200.20">
    <property type="match status" value="3"/>
</dbReference>
<feature type="domain" description="VWFC" evidence="1">
    <location>
        <begin position="47"/>
        <end position="104"/>
    </location>
</feature>
<dbReference type="InterPro" id="IPR052624">
    <property type="entry name" value="CRIM1"/>
</dbReference>
<dbReference type="Pfam" id="PF00093">
    <property type="entry name" value="VWC"/>
    <property type="match status" value="2"/>
</dbReference>
<dbReference type="InterPro" id="IPR001007">
    <property type="entry name" value="VWF_dom"/>
</dbReference>
<dbReference type="PANTHER" id="PTHR46439:SF1">
    <property type="entry name" value="CYSTEINE-RICH MOTOR NEURON 1 PROTEIN"/>
    <property type="match status" value="1"/>
</dbReference>
<dbReference type="Pfam" id="PF23334">
    <property type="entry name" value="VWC2L_2nd"/>
    <property type="match status" value="1"/>
</dbReference>
<dbReference type="PROSITE" id="PS50184">
    <property type="entry name" value="VWFC_2"/>
    <property type="match status" value="2"/>
</dbReference>
<dbReference type="Proteomes" id="UP000694700">
    <property type="component" value="Unplaced"/>
</dbReference>
<organism evidence="2 3">
    <name type="scientific">Cyprinus carpio</name>
    <name type="common">Common carp</name>
    <dbReference type="NCBI Taxonomy" id="7962"/>
    <lineage>
        <taxon>Eukaryota</taxon>
        <taxon>Metazoa</taxon>
        <taxon>Chordata</taxon>
        <taxon>Craniata</taxon>
        <taxon>Vertebrata</taxon>
        <taxon>Euteleostomi</taxon>
        <taxon>Actinopterygii</taxon>
        <taxon>Neopterygii</taxon>
        <taxon>Teleostei</taxon>
        <taxon>Ostariophysi</taxon>
        <taxon>Cypriniformes</taxon>
        <taxon>Cyprinidae</taxon>
        <taxon>Cyprininae</taxon>
        <taxon>Cyprinus</taxon>
    </lineage>
</organism>
<evidence type="ECO:0000313" key="2">
    <source>
        <dbReference type="Ensembl" id="ENSCCRP00015034714.1"/>
    </source>
</evidence>
<dbReference type="PROSITE" id="PS01208">
    <property type="entry name" value="VWFC_1"/>
    <property type="match status" value="2"/>
</dbReference>
<reference evidence="2" key="1">
    <citation type="submission" date="2025-08" db="UniProtKB">
        <authorList>
            <consortium name="Ensembl"/>
        </authorList>
    </citation>
    <scope>IDENTIFICATION</scope>
</reference>
<dbReference type="AlphaFoldDB" id="A0A8C1YW26"/>
<protein>
    <recommendedName>
        <fullName evidence="1">VWFC domain-containing protein</fullName>
    </recommendedName>
</protein>
<dbReference type="SMART" id="SM00214">
    <property type="entry name" value="VWC"/>
    <property type="match status" value="3"/>
</dbReference>